<proteinExistence type="predicted"/>
<evidence type="ECO:0000313" key="2">
    <source>
        <dbReference type="EMBL" id="ABO51584.1"/>
    </source>
</evidence>
<dbReference type="Proteomes" id="UP000001556">
    <property type="component" value="Chromosome"/>
</dbReference>
<dbReference type="STRING" id="349161.Dred_3082"/>
<evidence type="ECO:0000313" key="3">
    <source>
        <dbReference type="Proteomes" id="UP000001556"/>
    </source>
</evidence>
<dbReference type="EMBL" id="CP000612">
    <property type="protein sequence ID" value="ABO51584.1"/>
    <property type="molecule type" value="Genomic_DNA"/>
</dbReference>
<keyword evidence="1" id="KW-0812">Transmembrane</keyword>
<dbReference type="AlphaFoldDB" id="A4J931"/>
<sequence length="142" mass="16556">MSTELQAFLMDCLLAVIPILLGWSAVLLHSALAHLKKQRDPDYGFYLELLDQAVSATVKALMPRVNKLKALNEERRLKPEQIIEIQQEAKGLVLQQLSETSRHMLRKLHQDLDRAITTRMEAWVYDVKRDPKQQENERRLQK</sequence>
<dbReference type="OrthoDB" id="1787487at2"/>
<dbReference type="HOGENOM" id="CLU_1812702_0_0_9"/>
<dbReference type="RefSeq" id="WP_011879373.1">
    <property type="nucleotide sequence ID" value="NC_009253.1"/>
</dbReference>
<dbReference type="KEGG" id="drm:Dred_3082"/>
<name>A4J931_DESRM</name>
<accession>A4J931</accession>
<keyword evidence="3" id="KW-1185">Reference proteome</keyword>
<evidence type="ECO:0000256" key="1">
    <source>
        <dbReference type="SAM" id="Phobius"/>
    </source>
</evidence>
<reference evidence="2 3" key="1">
    <citation type="submission" date="2007-03" db="EMBL/GenBank/DDBJ databases">
        <title>Complete sequence of Desulfotomaculum reducens MI-1.</title>
        <authorList>
            <consortium name="US DOE Joint Genome Institute"/>
            <person name="Copeland A."/>
            <person name="Lucas S."/>
            <person name="Lapidus A."/>
            <person name="Barry K."/>
            <person name="Detter J.C."/>
            <person name="Glavina del Rio T."/>
            <person name="Hammon N."/>
            <person name="Israni S."/>
            <person name="Dalin E."/>
            <person name="Tice H."/>
            <person name="Pitluck S."/>
            <person name="Sims D."/>
            <person name="Brettin T."/>
            <person name="Bruce D."/>
            <person name="Han C."/>
            <person name="Tapia R."/>
            <person name="Schmutz J."/>
            <person name="Larimer F."/>
            <person name="Land M."/>
            <person name="Hauser L."/>
            <person name="Kyrpides N."/>
            <person name="Kim E."/>
            <person name="Tebo B.M."/>
            <person name="Richardson P."/>
        </authorList>
    </citation>
    <scope>NUCLEOTIDE SEQUENCE [LARGE SCALE GENOMIC DNA]</scope>
    <source>
        <strain evidence="2 3">MI-1</strain>
    </source>
</reference>
<protein>
    <submittedName>
        <fullName evidence="2">Uncharacterized protein</fullName>
    </submittedName>
</protein>
<keyword evidence="1" id="KW-1133">Transmembrane helix</keyword>
<gene>
    <name evidence="2" type="ordered locus">Dred_3082</name>
</gene>
<feature type="transmembrane region" description="Helical" evidence="1">
    <location>
        <begin position="6"/>
        <end position="28"/>
    </location>
</feature>
<keyword evidence="1" id="KW-0472">Membrane</keyword>
<organism evidence="2 3">
    <name type="scientific">Desulforamulus reducens (strain ATCC BAA-1160 / DSM 100696 / MI-1)</name>
    <name type="common">Desulfotomaculum reducens</name>
    <dbReference type="NCBI Taxonomy" id="349161"/>
    <lineage>
        <taxon>Bacteria</taxon>
        <taxon>Bacillati</taxon>
        <taxon>Bacillota</taxon>
        <taxon>Clostridia</taxon>
        <taxon>Eubacteriales</taxon>
        <taxon>Peptococcaceae</taxon>
        <taxon>Desulforamulus</taxon>
    </lineage>
</organism>